<dbReference type="PROSITE" id="PS50011">
    <property type="entry name" value="PROTEIN_KINASE_DOM"/>
    <property type="match status" value="1"/>
</dbReference>
<dbReference type="SUPFAM" id="SSF52058">
    <property type="entry name" value="L domain-like"/>
    <property type="match status" value="1"/>
</dbReference>
<dbReference type="Pfam" id="PF07714">
    <property type="entry name" value="PK_Tyr_Ser-Thr"/>
    <property type="match status" value="1"/>
</dbReference>
<evidence type="ECO:0000256" key="3">
    <source>
        <dbReference type="SAM" id="Phobius"/>
    </source>
</evidence>
<dbReference type="Pfam" id="PF13855">
    <property type="entry name" value="LRR_8"/>
    <property type="match status" value="1"/>
</dbReference>
<proteinExistence type="predicted"/>
<evidence type="ECO:0000313" key="5">
    <source>
        <dbReference type="EMBL" id="CAI5739346.1"/>
    </source>
</evidence>
<name>A0AAV0UR39_HYABA</name>
<feature type="transmembrane region" description="Helical" evidence="3">
    <location>
        <begin position="335"/>
        <end position="358"/>
    </location>
</feature>
<dbReference type="SUPFAM" id="SSF56112">
    <property type="entry name" value="Protein kinase-like (PK-like)"/>
    <property type="match status" value="1"/>
</dbReference>
<sequence>MPCAFFQPRAVVAAVIGYATAGSATTGAAASDLCVAPAQNTLSSRCFGVCSSSLCVNYALATAKHEQSASTSDGSAAAFFHRGCAAAKIPTCKSKTRVLGTCEVQCLVDTPSSWSHAQWTLQIAQPQSDKTNTAVFQHIDDLTLPQTVQNLTIVGGTTSSQITIPLSFSPQAFRTGTSLQHLAISDVSIGEMLVNVFPETLESLTIQRAKLTAFDPRGPHALTSVSTLDLRNNELSDIPPIIYEMRRLSALYLQGNAISNAHVTLPQLQYLQKLPVFEAYLTVDESCSVGYEAVSWANKSVCYTTESVGLGSINGSDSDEESTTSTARGDVNSSAIVFVVLGLVLFGVLAVIGGIVFLRRWKQKAAKEQHDSLVAGDGKTKVNFERFRVRMGVSNSTLPTADLKTSLSEYNAGIGHRKSAFKELSAADVVILNQLSITGPVVVSLAEHRTKLVLVTKLQASGEDVEAALEMIPMLSQMRHPQLLSITGLVWDERLAMTAVCEYMTLGTLEAYLRNSGSRLNWKNFKMKAAAEIARGLMYIHNQHKVTYDGLSGRSVLVDPKKGCKLNPVQAALPTGGLSPYSCQSYYRRSDSTTKAFFAPEILAGEPSRSSSDMYAFGVLLAHLDTGQTADEMIRSSWRLRTHIDDVDMENSTLLSADGTVTTTDAAGMDPEHYRRRTTHLESLPSTHSFRTLQSSRSIALEENRRRTTPLLGAHSNDDTSFMSMFTFTAECPATVRELAAACLQYDPSLRPSASYIAAMLHM</sequence>
<accession>A0AAV0UR39</accession>
<keyword evidence="3" id="KW-1133">Transmembrane helix</keyword>
<keyword evidence="6" id="KW-1185">Reference proteome</keyword>
<dbReference type="InterPro" id="IPR032675">
    <property type="entry name" value="LRR_dom_sf"/>
</dbReference>
<evidence type="ECO:0000256" key="2">
    <source>
        <dbReference type="ARBA" id="ARBA00022737"/>
    </source>
</evidence>
<keyword evidence="3" id="KW-0812">Transmembrane</keyword>
<reference evidence="5" key="1">
    <citation type="submission" date="2022-12" db="EMBL/GenBank/DDBJ databases">
        <authorList>
            <person name="Webb A."/>
        </authorList>
    </citation>
    <scope>NUCLEOTIDE SEQUENCE</scope>
    <source>
        <strain evidence="5">Hp1</strain>
    </source>
</reference>
<evidence type="ECO:0000313" key="6">
    <source>
        <dbReference type="Proteomes" id="UP001162031"/>
    </source>
</evidence>
<feature type="domain" description="Protein kinase" evidence="4">
    <location>
        <begin position="429"/>
        <end position="763"/>
    </location>
</feature>
<dbReference type="Gene3D" id="3.80.10.10">
    <property type="entry name" value="Ribonuclease Inhibitor"/>
    <property type="match status" value="1"/>
</dbReference>
<dbReference type="InterPro" id="IPR001611">
    <property type="entry name" value="Leu-rich_rpt"/>
</dbReference>
<evidence type="ECO:0000259" key="4">
    <source>
        <dbReference type="PROSITE" id="PS50011"/>
    </source>
</evidence>
<dbReference type="AlphaFoldDB" id="A0AAV0UR39"/>
<keyword evidence="2" id="KW-0677">Repeat</keyword>
<dbReference type="PANTHER" id="PTHR44329">
    <property type="entry name" value="SERINE/THREONINE-PROTEIN KINASE TNNI3K-RELATED"/>
    <property type="match status" value="1"/>
</dbReference>
<dbReference type="GO" id="GO:0004674">
    <property type="term" value="F:protein serine/threonine kinase activity"/>
    <property type="evidence" value="ECO:0007669"/>
    <property type="project" value="TreeGrafter"/>
</dbReference>
<dbReference type="InterPro" id="IPR000719">
    <property type="entry name" value="Prot_kinase_dom"/>
</dbReference>
<dbReference type="InterPro" id="IPR011009">
    <property type="entry name" value="Kinase-like_dom_sf"/>
</dbReference>
<keyword evidence="1" id="KW-0433">Leucine-rich repeat</keyword>
<dbReference type="InterPro" id="IPR051681">
    <property type="entry name" value="Ser/Thr_Kinases-Pseudokinases"/>
</dbReference>
<organism evidence="5 6">
    <name type="scientific">Hyaloperonospora brassicae</name>
    <name type="common">Brassica downy mildew</name>
    <name type="synonym">Peronospora brassicae</name>
    <dbReference type="NCBI Taxonomy" id="162125"/>
    <lineage>
        <taxon>Eukaryota</taxon>
        <taxon>Sar</taxon>
        <taxon>Stramenopiles</taxon>
        <taxon>Oomycota</taxon>
        <taxon>Peronosporomycetes</taxon>
        <taxon>Peronosporales</taxon>
        <taxon>Peronosporaceae</taxon>
        <taxon>Hyaloperonospora</taxon>
    </lineage>
</organism>
<evidence type="ECO:0000256" key="1">
    <source>
        <dbReference type="ARBA" id="ARBA00022614"/>
    </source>
</evidence>
<gene>
    <name evidence="5" type="ORF">HBR001_LOCUS7793</name>
</gene>
<dbReference type="Proteomes" id="UP001162031">
    <property type="component" value="Unassembled WGS sequence"/>
</dbReference>
<dbReference type="PANTHER" id="PTHR44329:SF214">
    <property type="entry name" value="PROTEIN KINASE DOMAIN-CONTAINING PROTEIN"/>
    <property type="match status" value="1"/>
</dbReference>
<dbReference type="PROSITE" id="PS51450">
    <property type="entry name" value="LRR"/>
    <property type="match status" value="1"/>
</dbReference>
<keyword evidence="3" id="KW-0472">Membrane</keyword>
<dbReference type="GO" id="GO:0005524">
    <property type="term" value="F:ATP binding"/>
    <property type="evidence" value="ECO:0007669"/>
    <property type="project" value="InterPro"/>
</dbReference>
<comment type="caution">
    <text evidence="5">The sequence shown here is derived from an EMBL/GenBank/DDBJ whole genome shotgun (WGS) entry which is preliminary data.</text>
</comment>
<dbReference type="InterPro" id="IPR001245">
    <property type="entry name" value="Ser-Thr/Tyr_kinase_cat_dom"/>
</dbReference>
<dbReference type="Gene3D" id="1.10.510.10">
    <property type="entry name" value="Transferase(Phosphotransferase) domain 1"/>
    <property type="match status" value="1"/>
</dbReference>
<protein>
    <recommendedName>
        <fullName evidence="4">Protein kinase domain-containing protein</fullName>
    </recommendedName>
</protein>
<dbReference type="EMBL" id="CANTFL010001416">
    <property type="protein sequence ID" value="CAI5739346.1"/>
    <property type="molecule type" value="Genomic_DNA"/>
</dbReference>